<keyword evidence="2" id="KW-1133">Transmembrane helix</keyword>
<dbReference type="Pfam" id="PF02405">
    <property type="entry name" value="MlaE"/>
    <property type="match status" value="1"/>
</dbReference>
<proteinExistence type="predicted"/>
<dbReference type="AlphaFoldDB" id="A0A239A9W1"/>
<protein>
    <submittedName>
        <fullName evidence="3">Phospholipid/cholesterol/gamma-HCH transport system permease protein</fullName>
    </submittedName>
</protein>
<feature type="transmembrane region" description="Helical" evidence="2">
    <location>
        <begin position="221"/>
        <end position="244"/>
    </location>
</feature>
<dbReference type="OrthoDB" id="5243306at2"/>
<sequence>MGVKSGAEAHRARTSANGPYSGELSKSLAYMPRPVREFVIEAGGMASLLLRVVWSAVAHPRGYWSDTVDHLHTTIRKSWFPVVVAVLGFSMFMALLTTVFFQMVGAEQLTGPTLFVYMLRNFSMWTISMVSAGVVGAAITADIGSRKVREELDAMQVLGIDPVRELAVPRVVSVALFTAILTIPAAYMTLFSLQLGTLYVAGLHPADFYEGTFGSVLPVDLISLVINGLLVGLLIGTICCYKGFAASGGSMGLGKAVNQAVVICFVAIFVFLIGYQAVLIAFFPEYGFQL</sequence>
<dbReference type="PANTHER" id="PTHR30188">
    <property type="entry name" value="ABC TRANSPORTER PERMEASE PROTEIN-RELATED"/>
    <property type="match status" value="1"/>
</dbReference>
<dbReference type="GO" id="GO:0005548">
    <property type="term" value="F:phospholipid transporter activity"/>
    <property type="evidence" value="ECO:0007669"/>
    <property type="project" value="TreeGrafter"/>
</dbReference>
<name>A0A239A9W1_9PSEU</name>
<evidence type="ECO:0000313" key="4">
    <source>
        <dbReference type="Proteomes" id="UP000198348"/>
    </source>
</evidence>
<keyword evidence="2" id="KW-0472">Membrane</keyword>
<evidence type="ECO:0000313" key="3">
    <source>
        <dbReference type="EMBL" id="SNR92425.1"/>
    </source>
</evidence>
<gene>
    <name evidence="3" type="ORF">SAMN06265360_13412</name>
</gene>
<reference evidence="3 4" key="1">
    <citation type="submission" date="2017-06" db="EMBL/GenBank/DDBJ databases">
        <authorList>
            <person name="Kim H.J."/>
            <person name="Triplett B.A."/>
        </authorList>
    </citation>
    <scope>NUCLEOTIDE SEQUENCE [LARGE SCALE GENOMIC DNA]</scope>
    <source>
        <strain evidence="3 4">DSM 45207</strain>
    </source>
</reference>
<feature type="transmembrane region" description="Helical" evidence="2">
    <location>
        <begin position="122"/>
        <end position="141"/>
    </location>
</feature>
<dbReference type="PANTHER" id="PTHR30188:SF4">
    <property type="entry name" value="PROTEIN TRIGALACTOSYLDIACYLGLYCEROL 1, CHLOROPLASTIC"/>
    <property type="match status" value="1"/>
</dbReference>
<dbReference type="RefSeq" id="WP_089303381.1">
    <property type="nucleotide sequence ID" value="NZ_FZNW01000034.1"/>
</dbReference>
<keyword evidence="4" id="KW-1185">Reference proteome</keyword>
<dbReference type="InterPro" id="IPR030802">
    <property type="entry name" value="Permease_MalE"/>
</dbReference>
<feature type="transmembrane region" description="Helical" evidence="2">
    <location>
        <begin position="79"/>
        <end position="102"/>
    </location>
</feature>
<feature type="transmembrane region" description="Helical" evidence="2">
    <location>
        <begin position="256"/>
        <end position="283"/>
    </location>
</feature>
<evidence type="ECO:0000256" key="1">
    <source>
        <dbReference type="SAM" id="MobiDB-lite"/>
    </source>
</evidence>
<feature type="transmembrane region" description="Helical" evidence="2">
    <location>
        <begin position="174"/>
        <end position="201"/>
    </location>
</feature>
<feature type="region of interest" description="Disordered" evidence="1">
    <location>
        <begin position="1"/>
        <end position="21"/>
    </location>
</feature>
<evidence type="ECO:0000256" key="2">
    <source>
        <dbReference type="SAM" id="Phobius"/>
    </source>
</evidence>
<accession>A0A239A9W1</accession>
<organism evidence="3 4">
    <name type="scientific">Haloechinothrix alba</name>
    <dbReference type="NCBI Taxonomy" id="664784"/>
    <lineage>
        <taxon>Bacteria</taxon>
        <taxon>Bacillati</taxon>
        <taxon>Actinomycetota</taxon>
        <taxon>Actinomycetes</taxon>
        <taxon>Pseudonocardiales</taxon>
        <taxon>Pseudonocardiaceae</taxon>
        <taxon>Haloechinothrix</taxon>
    </lineage>
</organism>
<keyword evidence="2" id="KW-0812">Transmembrane</keyword>
<dbReference type="EMBL" id="FZNW01000034">
    <property type="protein sequence ID" value="SNR92425.1"/>
    <property type="molecule type" value="Genomic_DNA"/>
</dbReference>
<dbReference type="Proteomes" id="UP000198348">
    <property type="component" value="Unassembled WGS sequence"/>
</dbReference>
<dbReference type="GO" id="GO:0043190">
    <property type="term" value="C:ATP-binding cassette (ABC) transporter complex"/>
    <property type="evidence" value="ECO:0007669"/>
    <property type="project" value="InterPro"/>
</dbReference>